<feature type="domain" description="SsuA/THI5-like" evidence="5">
    <location>
        <begin position="41"/>
        <end position="257"/>
    </location>
</feature>
<feature type="signal peptide" evidence="4">
    <location>
        <begin position="1"/>
        <end position="21"/>
    </location>
</feature>
<keyword evidence="7" id="KW-1185">Reference proteome</keyword>
<evidence type="ECO:0000313" key="7">
    <source>
        <dbReference type="Proteomes" id="UP000240542"/>
    </source>
</evidence>
<dbReference type="OrthoDB" id="5348911at2"/>
<dbReference type="RefSeq" id="WP_106582210.1">
    <property type="nucleotide sequence ID" value="NZ_PYGA01000004.1"/>
</dbReference>
<evidence type="ECO:0000256" key="2">
    <source>
        <dbReference type="ARBA" id="ARBA00010742"/>
    </source>
</evidence>
<evidence type="ECO:0000259" key="5">
    <source>
        <dbReference type="Pfam" id="PF09084"/>
    </source>
</evidence>
<dbReference type="AlphaFoldDB" id="A0A2P8DNV3"/>
<dbReference type="PROSITE" id="PS51257">
    <property type="entry name" value="PROKAR_LIPOPROTEIN"/>
    <property type="match status" value="1"/>
</dbReference>
<organism evidence="6 7">
    <name type="scientific">Murinocardiopsis flavida</name>
    <dbReference type="NCBI Taxonomy" id="645275"/>
    <lineage>
        <taxon>Bacteria</taxon>
        <taxon>Bacillati</taxon>
        <taxon>Actinomycetota</taxon>
        <taxon>Actinomycetes</taxon>
        <taxon>Streptosporangiales</taxon>
        <taxon>Nocardiopsidaceae</taxon>
        <taxon>Murinocardiopsis</taxon>
    </lineage>
</organism>
<reference evidence="6 7" key="1">
    <citation type="submission" date="2018-03" db="EMBL/GenBank/DDBJ databases">
        <title>Genomic Encyclopedia of Archaeal and Bacterial Type Strains, Phase II (KMG-II): from individual species to whole genera.</title>
        <authorList>
            <person name="Goeker M."/>
        </authorList>
    </citation>
    <scope>NUCLEOTIDE SEQUENCE [LARGE SCALE GENOMIC DNA]</scope>
    <source>
        <strain evidence="6 7">DSM 45312</strain>
    </source>
</reference>
<feature type="chain" id="PRO_5039011211" evidence="4">
    <location>
        <begin position="22"/>
        <end position="314"/>
    </location>
</feature>
<sequence>MRHRLMAVCGCAVLLATSACGGGEDDGGPREVTAGVIAIVDVAPIYLGKEQGFFEKRGIDLKLEIGSGGAAAVPGVVSGNFEFAFGNVTSLLVARDENLPLKVIANGVNSNGKEGGDFSAVVVPEDSPVKGPEDLEGKTVSANNLKNIGDTTVRNSVREAGGDPAAVDFVEMGLPEMSPALDKGQIDAAWVVEPFVSIALKDGHREIASNYAEFDKSLTVATYFTSEQMLAEEPELMEDIAAALEESMAYADENPDEVRRIIGSYTEIEPALIDDMRLPRFQPEVDRDSVQKVADLARKDGLLEKAADVDELYR</sequence>
<dbReference type="Pfam" id="PF09084">
    <property type="entry name" value="NMT1"/>
    <property type="match status" value="1"/>
</dbReference>
<protein>
    <submittedName>
        <fullName evidence="6">NitT/TauT family transport system substrate-binding protein</fullName>
    </submittedName>
</protein>
<evidence type="ECO:0000256" key="4">
    <source>
        <dbReference type="SAM" id="SignalP"/>
    </source>
</evidence>
<gene>
    <name evidence="6" type="ORF">CLV63_104103</name>
</gene>
<dbReference type="PANTHER" id="PTHR30024">
    <property type="entry name" value="ALIPHATIC SULFONATES-BINDING PROTEIN-RELATED"/>
    <property type="match status" value="1"/>
</dbReference>
<evidence type="ECO:0000256" key="3">
    <source>
        <dbReference type="ARBA" id="ARBA00022729"/>
    </source>
</evidence>
<keyword evidence="3 4" id="KW-0732">Signal</keyword>
<comment type="caution">
    <text evidence="6">The sequence shown here is derived from an EMBL/GenBank/DDBJ whole genome shotgun (WGS) entry which is preliminary data.</text>
</comment>
<evidence type="ECO:0000313" key="6">
    <source>
        <dbReference type="EMBL" id="PSK98879.1"/>
    </source>
</evidence>
<dbReference type="InterPro" id="IPR015168">
    <property type="entry name" value="SsuA/THI5"/>
</dbReference>
<dbReference type="Gene3D" id="3.40.190.10">
    <property type="entry name" value="Periplasmic binding protein-like II"/>
    <property type="match status" value="2"/>
</dbReference>
<comment type="subcellular location">
    <subcellularLocation>
        <location evidence="1">Periplasm</location>
    </subcellularLocation>
</comment>
<dbReference type="GO" id="GO:0042597">
    <property type="term" value="C:periplasmic space"/>
    <property type="evidence" value="ECO:0007669"/>
    <property type="project" value="UniProtKB-SubCell"/>
</dbReference>
<comment type="similarity">
    <text evidence="2">Belongs to the bacterial solute-binding protein SsuA/TauA family.</text>
</comment>
<accession>A0A2P8DNV3</accession>
<name>A0A2P8DNV3_9ACTN</name>
<dbReference type="Proteomes" id="UP000240542">
    <property type="component" value="Unassembled WGS sequence"/>
</dbReference>
<dbReference type="SUPFAM" id="SSF53850">
    <property type="entry name" value="Periplasmic binding protein-like II"/>
    <property type="match status" value="1"/>
</dbReference>
<dbReference type="PANTHER" id="PTHR30024:SF47">
    <property type="entry name" value="TAURINE-BINDING PERIPLASMIC PROTEIN"/>
    <property type="match status" value="1"/>
</dbReference>
<evidence type="ECO:0000256" key="1">
    <source>
        <dbReference type="ARBA" id="ARBA00004418"/>
    </source>
</evidence>
<proteinExistence type="inferred from homology"/>
<dbReference type="EMBL" id="PYGA01000004">
    <property type="protein sequence ID" value="PSK98879.1"/>
    <property type="molecule type" value="Genomic_DNA"/>
</dbReference>